<dbReference type="Proteomes" id="UP000678393">
    <property type="component" value="Unassembled WGS sequence"/>
</dbReference>
<comment type="caution">
    <text evidence="4">The sequence shown here is derived from an EMBL/GenBank/DDBJ whole genome shotgun (WGS) entry which is preliminary data.</text>
</comment>
<organism evidence="4 5">
    <name type="scientific">Candidula unifasciata</name>
    <dbReference type="NCBI Taxonomy" id="100452"/>
    <lineage>
        <taxon>Eukaryota</taxon>
        <taxon>Metazoa</taxon>
        <taxon>Spiralia</taxon>
        <taxon>Lophotrochozoa</taxon>
        <taxon>Mollusca</taxon>
        <taxon>Gastropoda</taxon>
        <taxon>Heterobranchia</taxon>
        <taxon>Euthyneura</taxon>
        <taxon>Panpulmonata</taxon>
        <taxon>Eupulmonata</taxon>
        <taxon>Stylommatophora</taxon>
        <taxon>Helicina</taxon>
        <taxon>Helicoidea</taxon>
        <taxon>Geomitridae</taxon>
        <taxon>Candidula</taxon>
    </lineage>
</organism>
<dbReference type="GO" id="GO:0006260">
    <property type="term" value="P:DNA replication"/>
    <property type="evidence" value="ECO:0007669"/>
    <property type="project" value="UniProtKB-KW"/>
</dbReference>
<sequence length="398" mass="45889">MSLSFFSLSHVNRSLSDINAILGFAKLDPSDLKPFVQCLYFSEQLENDSVRILEIEESVLETLQAGKRVTIRGSPFQNAVLVTESTTYDLKEAETSNSMLMIPQLSLGRDLPESGNQEIGIRKVTSVVHNYYELRVIKPRLKNMHELLKMSQYRGRECEGDEFEGKKFTLSELQNLVQASDQEILSGLAKINACEIQGYWRLLDFEYEATVLYHIIQLCEERDWLLEGVNMEECCQVLMDLFPKEIIEHVIQKHSDDEGDNSKSDVVRLSEDKICRHYAELCLRNSGKFNLNDFLRAWQESVPHGMKTNLAQIEGKALIDRDSRPEVIWYYSVENLPEDVSDRFEALFEQRKKWSLEEITPYIRDLTDDKTDAGALLTKYARASVQNGQKMFTSRKTL</sequence>
<gene>
    <name evidence="4" type="ORF">CUNI_LOCUS2085</name>
</gene>
<keyword evidence="3" id="KW-0235">DNA replication</keyword>
<dbReference type="Pfam" id="PF09724">
    <property type="entry name" value="Dcc1"/>
    <property type="match status" value="1"/>
</dbReference>
<dbReference type="OrthoDB" id="5199543at2759"/>
<accession>A0A8S3YHL0</accession>
<dbReference type="InterPro" id="IPR019128">
    <property type="entry name" value="Dcc1"/>
</dbReference>
<evidence type="ECO:0000256" key="1">
    <source>
        <dbReference type="ARBA" id="ARBA00007017"/>
    </source>
</evidence>
<reference evidence="4" key="1">
    <citation type="submission" date="2021-04" db="EMBL/GenBank/DDBJ databases">
        <authorList>
            <consortium name="Molecular Ecology Group"/>
        </authorList>
    </citation>
    <scope>NUCLEOTIDE SEQUENCE</scope>
</reference>
<dbReference type="PANTHER" id="PTHR13395:SF6">
    <property type="entry name" value="SISTER CHROMATID COHESION PROTEIN DCC1"/>
    <property type="match status" value="1"/>
</dbReference>
<evidence type="ECO:0000313" key="5">
    <source>
        <dbReference type="Proteomes" id="UP000678393"/>
    </source>
</evidence>
<dbReference type="GO" id="GO:0000785">
    <property type="term" value="C:chromatin"/>
    <property type="evidence" value="ECO:0007669"/>
    <property type="project" value="TreeGrafter"/>
</dbReference>
<evidence type="ECO:0000313" key="4">
    <source>
        <dbReference type="EMBL" id="CAG5116527.1"/>
    </source>
</evidence>
<dbReference type="EMBL" id="CAJHNH020000269">
    <property type="protein sequence ID" value="CAG5116527.1"/>
    <property type="molecule type" value="Genomic_DNA"/>
</dbReference>
<protein>
    <recommendedName>
        <fullName evidence="2">Sister chromatid cohesion protein DCC1</fullName>
    </recommendedName>
</protein>
<dbReference type="GO" id="GO:0031390">
    <property type="term" value="C:Ctf18 RFC-like complex"/>
    <property type="evidence" value="ECO:0007669"/>
    <property type="project" value="InterPro"/>
</dbReference>
<proteinExistence type="inferred from homology"/>
<dbReference type="GO" id="GO:0034088">
    <property type="term" value="P:maintenance of mitotic sister chromatid cohesion"/>
    <property type="evidence" value="ECO:0007669"/>
    <property type="project" value="TreeGrafter"/>
</dbReference>
<evidence type="ECO:0000256" key="3">
    <source>
        <dbReference type="ARBA" id="ARBA00022705"/>
    </source>
</evidence>
<name>A0A8S3YHL0_9EUPU</name>
<comment type="similarity">
    <text evidence="1">Belongs to the DCC1 family.</text>
</comment>
<evidence type="ECO:0000256" key="2">
    <source>
        <dbReference type="ARBA" id="ARBA00017682"/>
    </source>
</evidence>
<dbReference type="AlphaFoldDB" id="A0A8S3YHL0"/>
<keyword evidence="5" id="KW-1185">Reference proteome</keyword>
<dbReference type="PANTHER" id="PTHR13395">
    <property type="entry name" value="SISTER CHROMATID COHESION PROTEIN DCC1-RELATED"/>
    <property type="match status" value="1"/>
</dbReference>
<dbReference type="GO" id="GO:0000775">
    <property type="term" value="C:chromosome, centromeric region"/>
    <property type="evidence" value="ECO:0007669"/>
    <property type="project" value="TreeGrafter"/>
</dbReference>